<dbReference type="PROSITE" id="PS51199">
    <property type="entry name" value="SF4_HELICASE"/>
    <property type="match status" value="1"/>
</dbReference>
<name>D7G467_ECTSI</name>
<organism evidence="3 4">
    <name type="scientific">Ectocarpus siliculosus</name>
    <name type="common">Brown alga</name>
    <name type="synonym">Conferva siliculosa</name>
    <dbReference type="NCBI Taxonomy" id="2880"/>
    <lineage>
        <taxon>Eukaryota</taxon>
        <taxon>Sar</taxon>
        <taxon>Stramenopiles</taxon>
        <taxon>Ochrophyta</taxon>
        <taxon>PX clade</taxon>
        <taxon>Phaeophyceae</taxon>
        <taxon>Ectocarpales</taxon>
        <taxon>Ectocarpaceae</taxon>
        <taxon>Ectocarpus</taxon>
    </lineage>
</organism>
<dbReference type="SUPFAM" id="SSF52540">
    <property type="entry name" value="P-loop containing nucleoside triphosphate hydrolases"/>
    <property type="match status" value="1"/>
</dbReference>
<dbReference type="Proteomes" id="UP000002630">
    <property type="component" value="Linkage Group LG15"/>
</dbReference>
<keyword evidence="3" id="KW-0347">Helicase</keyword>
<sequence length="634" mass="70282">MEFRVAGGEVVVKECPFCHDTGGKADNMWKLYIGLNNGGAWMCHRCAASGSWYDLKRRAGSGGARFVSQVAMPRSSTSTRNTPNPRRTHGEEFHVTQQRAAGLRPIPDEQRARSYPTNLLHNPRFDQVMDYLSGTEPGQRGIKKEVLVKYGVGCAVYKYPGEAGYVEAQSITFPWIVNKKDIPPEEVKGLEKFVKDKYGEKSRIPDAVTVRVKARAVRNKQWQRLDPAGGRWGIFGLHTVPDGATEVVLTEGEYDAMAVYQATGKPAVSLPNGASSLPLEVLPLLERFNKIYLWMDHDGAGQAGVDKFVLKLGTRRCLVVRPLEDDPNPPKDANEALLAGRNLQDFLDGASSTKHDDIQTFQDLRQKVIHELQNPLEYSGTGLQSFPRFTRIIKGLRRGELTVLTGPTGSGKTTILSQLSLDLAAGGLSTLWGSFEIKNTRLMQKMLHQFAGRPVADLAGSPDSLRAVADRFQALPLSFLRFHGGTNVDEVIDAMDYAVYANDVQHIILDNLQFMLTRNSREGHGGKRPGPFDKFDAQDLALDKFRKFATEHNVHITLVIHPRKEDEGYKLTTSSIFGSAKATQEADLVVILQNQKGNKSLEVKKNRFDGDLGEVHLVFDPHSSRLRELPGPAS</sequence>
<accession>D7G467</accession>
<dbReference type="GO" id="GO:0003697">
    <property type="term" value="F:single-stranded DNA binding"/>
    <property type="evidence" value="ECO:0007669"/>
    <property type="project" value="InterPro"/>
</dbReference>
<dbReference type="PANTHER" id="PTHR12873:SF0">
    <property type="entry name" value="TWINKLE MTDNA HELICASE"/>
    <property type="match status" value="1"/>
</dbReference>
<dbReference type="STRING" id="2880.D7G467"/>
<dbReference type="InterPro" id="IPR027417">
    <property type="entry name" value="P-loop_NTPase"/>
</dbReference>
<feature type="domain" description="SF4 helicase" evidence="2">
    <location>
        <begin position="375"/>
        <end position="633"/>
    </location>
</feature>
<evidence type="ECO:0000256" key="1">
    <source>
        <dbReference type="SAM" id="MobiDB-lite"/>
    </source>
</evidence>
<keyword evidence="3" id="KW-0378">Hydrolase</keyword>
<dbReference type="eggNOG" id="KOG2373">
    <property type="taxonomic scope" value="Eukaryota"/>
</dbReference>
<dbReference type="OrthoDB" id="275278at2759"/>
<dbReference type="GO" id="GO:0005524">
    <property type="term" value="F:ATP binding"/>
    <property type="evidence" value="ECO:0007669"/>
    <property type="project" value="InterPro"/>
</dbReference>
<dbReference type="Pfam" id="PF13481">
    <property type="entry name" value="AAA_25"/>
    <property type="match status" value="1"/>
</dbReference>
<dbReference type="InParanoid" id="D7G467"/>
<gene>
    <name evidence="3" type="ORF">Esi_0055_0024</name>
</gene>
<dbReference type="OMA" id="EIPIYYM"/>
<proteinExistence type="predicted"/>
<dbReference type="Gene3D" id="3.40.50.300">
    <property type="entry name" value="P-loop containing nucleotide triphosphate hydrolases"/>
    <property type="match status" value="1"/>
</dbReference>
<feature type="compositionally biased region" description="Low complexity" evidence="1">
    <location>
        <begin position="73"/>
        <end position="85"/>
    </location>
</feature>
<dbReference type="Gene3D" id="3.40.1360.10">
    <property type="match status" value="1"/>
</dbReference>
<reference evidence="3 4" key="1">
    <citation type="journal article" date="2010" name="Nature">
        <title>The Ectocarpus genome and the independent evolution of multicellularity in brown algae.</title>
        <authorList>
            <person name="Cock J.M."/>
            <person name="Sterck L."/>
            <person name="Rouze P."/>
            <person name="Scornet D."/>
            <person name="Allen A.E."/>
            <person name="Amoutzias G."/>
            <person name="Anthouard V."/>
            <person name="Artiguenave F."/>
            <person name="Aury J.M."/>
            <person name="Badger J.H."/>
            <person name="Beszteri B."/>
            <person name="Billiau K."/>
            <person name="Bonnet E."/>
            <person name="Bothwell J.H."/>
            <person name="Bowler C."/>
            <person name="Boyen C."/>
            <person name="Brownlee C."/>
            <person name="Carrano C.J."/>
            <person name="Charrier B."/>
            <person name="Cho G.Y."/>
            <person name="Coelho S.M."/>
            <person name="Collen J."/>
            <person name="Corre E."/>
            <person name="Da Silva C."/>
            <person name="Delage L."/>
            <person name="Delaroque N."/>
            <person name="Dittami S.M."/>
            <person name="Doulbeau S."/>
            <person name="Elias M."/>
            <person name="Farnham G."/>
            <person name="Gachon C.M."/>
            <person name="Gschloessl B."/>
            <person name="Heesch S."/>
            <person name="Jabbari K."/>
            <person name="Jubin C."/>
            <person name="Kawai H."/>
            <person name="Kimura K."/>
            <person name="Kloareg B."/>
            <person name="Kupper F.C."/>
            <person name="Lang D."/>
            <person name="Le Bail A."/>
            <person name="Leblanc C."/>
            <person name="Lerouge P."/>
            <person name="Lohr M."/>
            <person name="Lopez P.J."/>
            <person name="Martens C."/>
            <person name="Maumus F."/>
            <person name="Michel G."/>
            <person name="Miranda-Saavedra D."/>
            <person name="Morales J."/>
            <person name="Moreau H."/>
            <person name="Motomura T."/>
            <person name="Nagasato C."/>
            <person name="Napoli C.A."/>
            <person name="Nelson D.R."/>
            <person name="Nyvall-Collen P."/>
            <person name="Peters A.F."/>
            <person name="Pommier C."/>
            <person name="Potin P."/>
            <person name="Poulain J."/>
            <person name="Quesneville H."/>
            <person name="Read B."/>
            <person name="Rensing S.A."/>
            <person name="Ritter A."/>
            <person name="Rousvoal S."/>
            <person name="Samanta M."/>
            <person name="Samson G."/>
            <person name="Schroeder D.C."/>
            <person name="Segurens B."/>
            <person name="Strittmatter M."/>
            <person name="Tonon T."/>
            <person name="Tregear J.W."/>
            <person name="Valentin K."/>
            <person name="von Dassow P."/>
            <person name="Yamagishi T."/>
            <person name="Van de Peer Y."/>
            <person name="Wincker P."/>
        </authorList>
    </citation>
    <scope>NUCLEOTIDE SEQUENCE [LARGE SCALE GENOMIC DNA]</scope>
    <source>
        <strain evidence="4">Ec32 / CCAP1310/4</strain>
    </source>
</reference>
<dbReference type="SUPFAM" id="SSF56731">
    <property type="entry name" value="DNA primase core"/>
    <property type="match status" value="1"/>
</dbReference>
<dbReference type="CDD" id="cd01029">
    <property type="entry name" value="TOPRIM_primases"/>
    <property type="match status" value="1"/>
</dbReference>
<dbReference type="InterPro" id="IPR027032">
    <property type="entry name" value="Twinkle-like"/>
</dbReference>
<dbReference type="InterPro" id="IPR034154">
    <property type="entry name" value="TOPRIM_DnaG/twinkle"/>
</dbReference>
<evidence type="ECO:0000313" key="4">
    <source>
        <dbReference type="Proteomes" id="UP000002630"/>
    </source>
</evidence>
<dbReference type="InterPro" id="IPR003593">
    <property type="entry name" value="AAA+_ATPase"/>
</dbReference>
<keyword evidence="3" id="KW-0547">Nucleotide-binding</keyword>
<dbReference type="GO" id="GO:0043139">
    <property type="term" value="F:5'-3' DNA helicase activity"/>
    <property type="evidence" value="ECO:0007669"/>
    <property type="project" value="InterPro"/>
</dbReference>
<keyword evidence="3" id="KW-0067">ATP-binding</keyword>
<dbReference type="GO" id="GO:0006260">
    <property type="term" value="P:DNA replication"/>
    <property type="evidence" value="ECO:0007669"/>
    <property type="project" value="InterPro"/>
</dbReference>
<dbReference type="PANTHER" id="PTHR12873">
    <property type="entry name" value="T7-LIKE MITOCHONDRIAL DNA HELICASE"/>
    <property type="match status" value="1"/>
</dbReference>
<protein>
    <submittedName>
        <fullName evidence="3">Mitochondrial helicase twinkle</fullName>
    </submittedName>
</protein>
<evidence type="ECO:0000259" key="2">
    <source>
        <dbReference type="PROSITE" id="PS51199"/>
    </source>
</evidence>
<dbReference type="AlphaFoldDB" id="D7G467"/>
<evidence type="ECO:0000313" key="3">
    <source>
        <dbReference type="EMBL" id="CBJ27082.1"/>
    </source>
</evidence>
<dbReference type="CDD" id="cd01122">
    <property type="entry name" value="Twinkle_C"/>
    <property type="match status" value="1"/>
</dbReference>
<keyword evidence="4" id="KW-1185">Reference proteome</keyword>
<dbReference type="SMART" id="SM00382">
    <property type="entry name" value="AAA"/>
    <property type="match status" value="1"/>
</dbReference>
<dbReference type="EMBL" id="FN649740">
    <property type="protein sequence ID" value="CBJ27082.1"/>
    <property type="molecule type" value="Genomic_DNA"/>
</dbReference>
<feature type="region of interest" description="Disordered" evidence="1">
    <location>
        <begin position="70"/>
        <end position="92"/>
    </location>
</feature>
<dbReference type="InterPro" id="IPR007694">
    <property type="entry name" value="DNA_helicase_DnaB-like_C"/>
</dbReference>
<dbReference type="Pfam" id="PF13155">
    <property type="entry name" value="Toprim_2"/>
    <property type="match status" value="1"/>
</dbReference>
<dbReference type="EMBL" id="FN648763">
    <property type="protein sequence ID" value="CBJ27082.1"/>
    <property type="molecule type" value="Genomic_DNA"/>
</dbReference>